<protein>
    <recommendedName>
        <fullName evidence="1">Glucose-6-phosphate isomerase prokaryote domain-containing protein</fullName>
    </recommendedName>
</protein>
<sequence>MAKIDLKKTSGFPLVYDGEDLQVKDLSFKEVVSVSIDDIRPQLLNKELSCPDVFYKKYKHLDLDNLYSSKDLQINFVVLKPNLAGIEFVKTRATKCSRYARLIDIVYGGATILLQKYRTPKDNRIIRIVAKKEQKVIIPAGYSAVIVNTRQNSNLIFAEFASIKANPGVVLDDQNGLAYYIIRKNAKQETVRNPYYKIVNEPEKLDWDKIILNYGITPKTPVIKQILRKYEKFDWLFKEDSVAI</sequence>
<dbReference type="AlphaFoldDB" id="A0A0G0DFB8"/>
<accession>A0A0G0DFB8</accession>
<proteinExistence type="predicted"/>
<gene>
    <name evidence="2" type="ORF">UR96_C0021G0005</name>
</gene>
<reference evidence="2 3" key="1">
    <citation type="journal article" date="2015" name="Nature">
        <title>rRNA introns, odd ribosomes, and small enigmatic genomes across a large radiation of phyla.</title>
        <authorList>
            <person name="Brown C.T."/>
            <person name="Hug L.A."/>
            <person name="Thomas B.C."/>
            <person name="Sharon I."/>
            <person name="Castelle C.J."/>
            <person name="Singh A."/>
            <person name="Wilkins M.J."/>
            <person name="Williams K.H."/>
            <person name="Banfield J.F."/>
        </authorList>
    </citation>
    <scope>NUCLEOTIDE SEQUENCE [LARGE SCALE GENOMIC DNA]</scope>
</reference>
<dbReference type="InterPro" id="IPR014710">
    <property type="entry name" value="RmlC-like_jellyroll"/>
</dbReference>
<feature type="domain" description="Glucose-6-phosphate isomerase prokaryote" evidence="1">
    <location>
        <begin position="55"/>
        <end position="189"/>
    </location>
</feature>
<name>A0A0G0DFB8_9BACT</name>
<dbReference type="Proteomes" id="UP000034140">
    <property type="component" value="Unassembled WGS sequence"/>
</dbReference>
<dbReference type="GO" id="GO:0006094">
    <property type="term" value="P:gluconeogenesis"/>
    <property type="evidence" value="ECO:0007669"/>
    <property type="project" value="InterPro"/>
</dbReference>
<dbReference type="EMBL" id="LBRE01000021">
    <property type="protein sequence ID" value="KKP92078.1"/>
    <property type="molecule type" value="Genomic_DNA"/>
</dbReference>
<evidence type="ECO:0000259" key="1">
    <source>
        <dbReference type="Pfam" id="PF06560"/>
    </source>
</evidence>
<dbReference type="Gene3D" id="2.60.120.10">
    <property type="entry name" value="Jelly Rolls"/>
    <property type="match status" value="1"/>
</dbReference>
<evidence type="ECO:0000313" key="2">
    <source>
        <dbReference type="EMBL" id="KKP92078.1"/>
    </source>
</evidence>
<organism evidence="2 3">
    <name type="scientific">candidate division WS6 bacterium GW2011_GWC1_36_11</name>
    <dbReference type="NCBI Taxonomy" id="1619090"/>
    <lineage>
        <taxon>Bacteria</taxon>
        <taxon>Candidatus Dojkabacteria</taxon>
    </lineage>
</organism>
<dbReference type="GO" id="GO:0006096">
    <property type="term" value="P:glycolytic process"/>
    <property type="evidence" value="ECO:0007669"/>
    <property type="project" value="InterPro"/>
</dbReference>
<dbReference type="InterPro" id="IPR010551">
    <property type="entry name" value="G6P_isomerase_prok"/>
</dbReference>
<dbReference type="GO" id="GO:0004347">
    <property type="term" value="F:glucose-6-phosphate isomerase activity"/>
    <property type="evidence" value="ECO:0007669"/>
    <property type="project" value="InterPro"/>
</dbReference>
<dbReference type="Pfam" id="PF06560">
    <property type="entry name" value="GPI"/>
    <property type="match status" value="1"/>
</dbReference>
<dbReference type="GO" id="GO:0005737">
    <property type="term" value="C:cytoplasm"/>
    <property type="evidence" value="ECO:0007669"/>
    <property type="project" value="InterPro"/>
</dbReference>
<comment type="caution">
    <text evidence="2">The sequence shown here is derived from an EMBL/GenBank/DDBJ whole genome shotgun (WGS) entry which is preliminary data.</text>
</comment>
<evidence type="ECO:0000313" key="3">
    <source>
        <dbReference type="Proteomes" id="UP000034140"/>
    </source>
</evidence>